<name>A0A178I2C1_9HYPH</name>
<dbReference type="PIRSF" id="PIRSF036431">
    <property type="entry name" value="STHK_DctB"/>
    <property type="match status" value="1"/>
</dbReference>
<keyword evidence="6" id="KW-0808">Transferase</keyword>
<evidence type="ECO:0000256" key="10">
    <source>
        <dbReference type="ARBA" id="ARBA00022840"/>
    </source>
</evidence>
<evidence type="ECO:0000256" key="12">
    <source>
        <dbReference type="ARBA" id="ARBA00023012"/>
    </source>
</evidence>
<evidence type="ECO:0000256" key="5">
    <source>
        <dbReference type="ARBA" id="ARBA00022553"/>
    </source>
</evidence>
<dbReference type="CDD" id="cd00082">
    <property type="entry name" value="HisKA"/>
    <property type="match status" value="1"/>
</dbReference>
<keyword evidence="8" id="KW-0547">Nucleotide-binding</keyword>
<dbReference type="InterPro" id="IPR004358">
    <property type="entry name" value="Sig_transdc_His_kin-like_C"/>
</dbReference>
<dbReference type="Gene3D" id="1.10.287.130">
    <property type="match status" value="1"/>
</dbReference>
<accession>A0A178I2C1</accession>
<evidence type="ECO:0000256" key="9">
    <source>
        <dbReference type="ARBA" id="ARBA00022777"/>
    </source>
</evidence>
<evidence type="ECO:0000313" key="16">
    <source>
        <dbReference type="EMBL" id="OAM78338.1"/>
    </source>
</evidence>
<dbReference type="SUPFAM" id="SSF47384">
    <property type="entry name" value="Homodimeric domain of signal transducing histidine kinase"/>
    <property type="match status" value="1"/>
</dbReference>
<dbReference type="InterPro" id="IPR005467">
    <property type="entry name" value="His_kinase_dom"/>
</dbReference>
<dbReference type="Gene3D" id="6.10.250.3020">
    <property type="match status" value="1"/>
</dbReference>
<feature type="region of interest" description="Disordered" evidence="13">
    <location>
        <begin position="635"/>
        <end position="669"/>
    </location>
</feature>
<keyword evidence="14" id="KW-0472">Membrane</keyword>
<dbReference type="STRING" id="1770058.A3840_06385"/>
<dbReference type="RefSeq" id="WP_067453614.1">
    <property type="nucleotide sequence ID" value="NZ_LVVY01000071.1"/>
</dbReference>
<dbReference type="InterPro" id="IPR036097">
    <property type="entry name" value="HisK_dim/P_sf"/>
</dbReference>
<evidence type="ECO:0000259" key="15">
    <source>
        <dbReference type="PROSITE" id="PS50109"/>
    </source>
</evidence>
<dbReference type="OrthoDB" id="7568856at2"/>
<keyword evidence="17" id="KW-1185">Reference proteome</keyword>
<evidence type="ECO:0000256" key="7">
    <source>
        <dbReference type="ARBA" id="ARBA00022692"/>
    </source>
</evidence>
<dbReference type="AlphaFoldDB" id="A0A178I2C1"/>
<evidence type="ECO:0000256" key="8">
    <source>
        <dbReference type="ARBA" id="ARBA00022741"/>
    </source>
</evidence>
<reference evidence="16 17" key="1">
    <citation type="submission" date="2016-03" db="EMBL/GenBank/DDBJ databases">
        <title>Genome sequencing of Devosia sp. S37.</title>
        <authorList>
            <person name="Mohd Nor M."/>
        </authorList>
    </citation>
    <scope>NUCLEOTIDE SEQUENCE [LARGE SCALE GENOMIC DNA]</scope>
    <source>
        <strain evidence="16 17">S37</strain>
    </source>
</reference>
<evidence type="ECO:0000256" key="14">
    <source>
        <dbReference type="SAM" id="Phobius"/>
    </source>
</evidence>
<keyword evidence="9" id="KW-0418">Kinase</keyword>
<evidence type="ECO:0000256" key="13">
    <source>
        <dbReference type="SAM" id="MobiDB-lite"/>
    </source>
</evidence>
<proteinExistence type="predicted"/>
<dbReference type="InterPro" id="IPR029151">
    <property type="entry name" value="Sensor-like_sf"/>
</dbReference>
<evidence type="ECO:0000256" key="2">
    <source>
        <dbReference type="ARBA" id="ARBA00004651"/>
    </source>
</evidence>
<comment type="subcellular location">
    <subcellularLocation>
        <location evidence="2">Cell membrane</location>
        <topology evidence="2">Multi-pass membrane protein</topology>
    </subcellularLocation>
</comment>
<dbReference type="Gene3D" id="3.30.565.10">
    <property type="entry name" value="Histidine kinase-like ATPase, C-terminal domain"/>
    <property type="match status" value="1"/>
</dbReference>
<dbReference type="SUPFAM" id="SSF103190">
    <property type="entry name" value="Sensory domain-like"/>
    <property type="match status" value="1"/>
</dbReference>
<protein>
    <recommendedName>
        <fullName evidence="3">histidine kinase</fullName>
        <ecNumber evidence="3">2.7.13.3</ecNumber>
    </recommendedName>
</protein>
<evidence type="ECO:0000256" key="1">
    <source>
        <dbReference type="ARBA" id="ARBA00000085"/>
    </source>
</evidence>
<dbReference type="PANTHER" id="PTHR43065:SF46">
    <property type="entry name" value="C4-DICARBOXYLATE TRANSPORT SENSOR PROTEIN DCTB"/>
    <property type="match status" value="1"/>
</dbReference>
<dbReference type="InterPro" id="IPR003594">
    <property type="entry name" value="HATPase_dom"/>
</dbReference>
<evidence type="ECO:0000256" key="6">
    <source>
        <dbReference type="ARBA" id="ARBA00022679"/>
    </source>
</evidence>
<organism evidence="16 17">
    <name type="scientific">Devosia elaeis</name>
    <dbReference type="NCBI Taxonomy" id="1770058"/>
    <lineage>
        <taxon>Bacteria</taxon>
        <taxon>Pseudomonadati</taxon>
        <taxon>Pseudomonadota</taxon>
        <taxon>Alphaproteobacteria</taxon>
        <taxon>Hyphomicrobiales</taxon>
        <taxon>Devosiaceae</taxon>
        <taxon>Devosia</taxon>
    </lineage>
</organism>
<dbReference type="PROSITE" id="PS50109">
    <property type="entry name" value="HIS_KIN"/>
    <property type="match status" value="1"/>
</dbReference>
<evidence type="ECO:0000313" key="17">
    <source>
        <dbReference type="Proteomes" id="UP000078389"/>
    </source>
</evidence>
<feature type="domain" description="Histidine kinase" evidence="15">
    <location>
        <begin position="395"/>
        <end position="608"/>
    </location>
</feature>
<dbReference type="InterPro" id="IPR003661">
    <property type="entry name" value="HisK_dim/P_dom"/>
</dbReference>
<keyword evidence="4" id="KW-1003">Cell membrane</keyword>
<keyword evidence="7 14" id="KW-0812">Transmembrane</keyword>
<dbReference type="GO" id="GO:0005524">
    <property type="term" value="F:ATP binding"/>
    <property type="evidence" value="ECO:0007669"/>
    <property type="project" value="UniProtKB-KW"/>
</dbReference>
<keyword evidence="12" id="KW-0902">Two-component regulatory system</keyword>
<feature type="transmembrane region" description="Helical" evidence="14">
    <location>
        <begin position="301"/>
        <end position="324"/>
    </location>
</feature>
<feature type="transmembrane region" description="Helical" evidence="14">
    <location>
        <begin position="12"/>
        <end position="32"/>
    </location>
</feature>
<keyword evidence="5" id="KW-0597">Phosphoprotein</keyword>
<dbReference type="SUPFAM" id="SSF55874">
    <property type="entry name" value="ATPase domain of HSP90 chaperone/DNA topoisomerase II/histidine kinase"/>
    <property type="match status" value="1"/>
</dbReference>
<evidence type="ECO:0000256" key="4">
    <source>
        <dbReference type="ARBA" id="ARBA00022475"/>
    </source>
</evidence>
<dbReference type="SMART" id="SM00387">
    <property type="entry name" value="HATPase_c"/>
    <property type="match status" value="1"/>
</dbReference>
<keyword evidence="11 14" id="KW-1133">Transmembrane helix</keyword>
<dbReference type="Pfam" id="PF02518">
    <property type="entry name" value="HATPase_c"/>
    <property type="match status" value="1"/>
</dbReference>
<dbReference type="PANTHER" id="PTHR43065">
    <property type="entry name" value="SENSOR HISTIDINE KINASE"/>
    <property type="match status" value="1"/>
</dbReference>
<dbReference type="PRINTS" id="PR00344">
    <property type="entry name" value="BCTRLSENSOR"/>
</dbReference>
<dbReference type="EC" id="2.7.13.3" evidence="3"/>
<dbReference type="Gene3D" id="3.30.450.20">
    <property type="entry name" value="PAS domain"/>
    <property type="match status" value="2"/>
</dbReference>
<comment type="caution">
    <text evidence="16">The sequence shown here is derived from an EMBL/GenBank/DDBJ whole genome shotgun (WGS) entry which is preliminary data.</text>
</comment>
<comment type="catalytic activity">
    <reaction evidence="1">
        <text>ATP + protein L-histidine = ADP + protein N-phospho-L-histidine.</text>
        <dbReference type="EC" id="2.7.13.3"/>
    </reaction>
</comment>
<dbReference type="EMBL" id="LVVY01000071">
    <property type="protein sequence ID" value="OAM78338.1"/>
    <property type="molecule type" value="Genomic_DNA"/>
</dbReference>
<dbReference type="GO" id="GO:0000155">
    <property type="term" value="F:phosphorelay sensor kinase activity"/>
    <property type="evidence" value="ECO:0007669"/>
    <property type="project" value="InterPro"/>
</dbReference>
<dbReference type="GO" id="GO:0005886">
    <property type="term" value="C:plasma membrane"/>
    <property type="evidence" value="ECO:0007669"/>
    <property type="project" value="UniProtKB-SubCell"/>
</dbReference>
<dbReference type="Proteomes" id="UP000078389">
    <property type="component" value="Unassembled WGS sequence"/>
</dbReference>
<evidence type="ECO:0000256" key="11">
    <source>
        <dbReference type="ARBA" id="ARBA00022989"/>
    </source>
</evidence>
<sequence length="669" mass="72075">MGLALRHLLDHRHVAAIAMGLILVALVGWVTFELALNGAIRNAEEQAQRRLTLFDRTLEAIIERFHYLPVAISQSREARAALDNPEDPEAVEAANGFLSKLNETAGAGEIFLMDEHGSVVAASNWWTLTSLVGTDYSFRPYFADALDRGKAQYYAFGISTSVPGYFLSQRVDGPDEPIGVAVTKIHLGELEAIWWRSGELIGIADVNDVVILSTRPDWRYRPLQTMTPARAGEISSQQRYGENGVDNKGILADRWQSRGAEFAYIAGADPEASGYFVLEELRLPKLGWRLLSFIPLAPLQGAAMVAAAAAGLACAALLLVIVLFEQRRRLVSQRLSDHMRLEQRVAERTEDLHAMNAQLRAEIAERVRAEKAEREAQAGLAQAARLASLGQALAGVAHEVSQPVAALTTHLASARLLEQRRSGGELVPVLAAMDKVVERLANLTGHLKTFARKDGRGVMQADIGTAMANALDLVDHRLRQVGVDVEYRRPRPPLAVAANPVHLEQVLINLIANAADAMEDLPMRVLSIGVVSEGGQARIAITDTGIGIAPEDMANLFDPFFTTKPAGKGLGLGLAISYGLVRDSGGTINVHSVPGQGSTFTIVLPVAHDVATPAMSPLPLEGRAGEGVLKVQRAHIAGGIADRPEPPPSFPPLKGEGGERTAPSHRAKR</sequence>
<keyword evidence="10" id="KW-0067">ATP-binding</keyword>
<gene>
    <name evidence="16" type="ORF">A3840_06385</name>
</gene>
<dbReference type="InterPro" id="IPR036890">
    <property type="entry name" value="HATPase_C_sf"/>
</dbReference>
<dbReference type="InterPro" id="IPR017055">
    <property type="entry name" value="Sig_transdc_His_kinase_DctB"/>
</dbReference>
<evidence type="ECO:0000256" key="3">
    <source>
        <dbReference type="ARBA" id="ARBA00012438"/>
    </source>
</evidence>